<dbReference type="Proteomes" id="UP000824120">
    <property type="component" value="Chromosome 5"/>
</dbReference>
<protein>
    <submittedName>
        <fullName evidence="1">Uncharacterized protein</fullName>
    </submittedName>
</protein>
<dbReference type="AlphaFoldDB" id="A0A9J5Z585"/>
<reference evidence="1 2" key="1">
    <citation type="submission" date="2020-09" db="EMBL/GenBank/DDBJ databases">
        <title>De no assembly of potato wild relative species, Solanum commersonii.</title>
        <authorList>
            <person name="Cho K."/>
        </authorList>
    </citation>
    <scope>NUCLEOTIDE SEQUENCE [LARGE SCALE GENOMIC DNA]</scope>
    <source>
        <strain evidence="1">LZ3.2</strain>
        <tissue evidence="1">Leaf</tissue>
    </source>
</reference>
<proteinExistence type="predicted"/>
<name>A0A9J5Z585_SOLCO</name>
<evidence type="ECO:0000313" key="1">
    <source>
        <dbReference type="EMBL" id="KAG5606206.1"/>
    </source>
</evidence>
<evidence type="ECO:0000313" key="2">
    <source>
        <dbReference type="Proteomes" id="UP000824120"/>
    </source>
</evidence>
<accession>A0A9J5Z585</accession>
<organism evidence="1 2">
    <name type="scientific">Solanum commersonii</name>
    <name type="common">Commerson's wild potato</name>
    <name type="synonym">Commerson's nightshade</name>
    <dbReference type="NCBI Taxonomy" id="4109"/>
    <lineage>
        <taxon>Eukaryota</taxon>
        <taxon>Viridiplantae</taxon>
        <taxon>Streptophyta</taxon>
        <taxon>Embryophyta</taxon>
        <taxon>Tracheophyta</taxon>
        <taxon>Spermatophyta</taxon>
        <taxon>Magnoliopsida</taxon>
        <taxon>eudicotyledons</taxon>
        <taxon>Gunneridae</taxon>
        <taxon>Pentapetalae</taxon>
        <taxon>asterids</taxon>
        <taxon>lamiids</taxon>
        <taxon>Solanales</taxon>
        <taxon>Solanaceae</taxon>
        <taxon>Solanoideae</taxon>
        <taxon>Solaneae</taxon>
        <taxon>Solanum</taxon>
    </lineage>
</organism>
<keyword evidence="2" id="KW-1185">Reference proteome</keyword>
<gene>
    <name evidence="1" type="ORF">H5410_027698</name>
</gene>
<comment type="caution">
    <text evidence="1">The sequence shown here is derived from an EMBL/GenBank/DDBJ whole genome shotgun (WGS) entry which is preliminary data.</text>
</comment>
<dbReference type="EMBL" id="JACXVP010000005">
    <property type="protein sequence ID" value="KAG5606206.1"/>
    <property type="molecule type" value="Genomic_DNA"/>
</dbReference>
<sequence length="105" mass="12547">MKALIWNIRLVKTQKTFTRLKNPHKRCQFYFIGLIEPFVGNEGLEEFRRRLSLKHAIASTDGMIDKDQMLNYQSYESRFRHRSYVILDICLMYANRKSPTVVFNV</sequence>
<dbReference type="OrthoDB" id="1325115at2759"/>